<dbReference type="CDD" id="cd07432">
    <property type="entry name" value="PHP_HisPPase"/>
    <property type="match status" value="1"/>
</dbReference>
<keyword evidence="3" id="KW-1185">Reference proteome</keyword>
<protein>
    <submittedName>
        <fullName evidence="2">PHP domain-containing protein</fullName>
    </submittedName>
</protein>
<dbReference type="SMART" id="SM00481">
    <property type="entry name" value="POLIIIAc"/>
    <property type="match status" value="1"/>
</dbReference>
<dbReference type="InterPro" id="IPR016195">
    <property type="entry name" value="Pol/histidinol_Pase-like"/>
</dbReference>
<dbReference type="PANTHER" id="PTHR42924">
    <property type="entry name" value="EXONUCLEASE"/>
    <property type="match status" value="1"/>
</dbReference>
<proteinExistence type="predicted"/>
<dbReference type="Gene3D" id="3.20.20.140">
    <property type="entry name" value="Metal-dependent hydrolases"/>
    <property type="match status" value="1"/>
</dbReference>
<dbReference type="InterPro" id="IPR004013">
    <property type="entry name" value="PHP_dom"/>
</dbReference>
<organism evidence="2 3">
    <name type="scientific">Ruminococcus difficilis</name>
    <dbReference type="NCBI Taxonomy" id="2763069"/>
    <lineage>
        <taxon>Bacteria</taxon>
        <taxon>Bacillati</taxon>
        <taxon>Bacillota</taxon>
        <taxon>Clostridia</taxon>
        <taxon>Eubacteriales</taxon>
        <taxon>Oscillospiraceae</taxon>
        <taxon>Ruminococcus</taxon>
    </lineage>
</organism>
<evidence type="ECO:0000313" key="3">
    <source>
        <dbReference type="Proteomes" id="UP000633365"/>
    </source>
</evidence>
<dbReference type="InterPro" id="IPR003141">
    <property type="entry name" value="Pol/His_phosphatase_N"/>
</dbReference>
<dbReference type="EMBL" id="JAEQMG010000166">
    <property type="protein sequence ID" value="MBK6090003.1"/>
    <property type="molecule type" value="Genomic_DNA"/>
</dbReference>
<dbReference type="SUPFAM" id="SSF89550">
    <property type="entry name" value="PHP domain-like"/>
    <property type="match status" value="1"/>
</dbReference>
<dbReference type="RefSeq" id="WP_201428703.1">
    <property type="nucleotide sequence ID" value="NZ_JAEQMG010000166.1"/>
</dbReference>
<dbReference type="AlphaFoldDB" id="A0A935C797"/>
<dbReference type="InterPro" id="IPR052018">
    <property type="entry name" value="PHP_domain"/>
</dbReference>
<accession>A0A935C797</accession>
<comment type="caution">
    <text evidence="2">The sequence shown here is derived from an EMBL/GenBank/DDBJ whole genome shotgun (WGS) entry which is preliminary data.</text>
</comment>
<reference evidence="2" key="1">
    <citation type="submission" date="2021-01" db="EMBL/GenBank/DDBJ databases">
        <title>Genome public.</title>
        <authorList>
            <person name="Liu C."/>
            <person name="Sun Q."/>
        </authorList>
    </citation>
    <scope>NUCLEOTIDE SEQUENCE</scope>
    <source>
        <strain evidence="2">M6</strain>
    </source>
</reference>
<feature type="domain" description="Polymerase/histidinol phosphatase N-terminal" evidence="1">
    <location>
        <begin position="5"/>
        <end position="73"/>
    </location>
</feature>
<sequence length="240" mass="26777">MKYYYDLHLHSCLSPCGDMDMTPNNITGMAKLLGLDIIALTDHNTSLNCEATIAAGKENGVVVVPGMELTTSEDIHAVCLFPTLERALEWSEYVDNHRIKIKNRPDIYGRQVIMNALDEEIGELEHLLLPATEISIMNAYSLARSFGGICYPAHVDRDSLSILSVLGEIDESCGFITAELADKSKLDTLRRLHPILDTLNIVTNSDAHYLENMRDAENQIELEELSAECLVERLNTPLFV</sequence>
<gene>
    <name evidence="2" type="ORF">JKK62_15360</name>
</gene>
<name>A0A935C797_9FIRM</name>
<evidence type="ECO:0000313" key="2">
    <source>
        <dbReference type="EMBL" id="MBK6090003.1"/>
    </source>
</evidence>
<dbReference type="Pfam" id="PF02811">
    <property type="entry name" value="PHP"/>
    <property type="match status" value="1"/>
</dbReference>
<dbReference type="Proteomes" id="UP000633365">
    <property type="component" value="Unassembled WGS sequence"/>
</dbReference>
<dbReference type="GO" id="GO:0004534">
    <property type="term" value="F:5'-3' RNA exonuclease activity"/>
    <property type="evidence" value="ECO:0007669"/>
    <property type="project" value="TreeGrafter"/>
</dbReference>
<dbReference type="GO" id="GO:0035312">
    <property type="term" value="F:5'-3' DNA exonuclease activity"/>
    <property type="evidence" value="ECO:0007669"/>
    <property type="project" value="TreeGrafter"/>
</dbReference>
<dbReference type="PANTHER" id="PTHR42924:SF3">
    <property type="entry name" value="POLYMERASE_HISTIDINOL PHOSPHATASE N-TERMINAL DOMAIN-CONTAINING PROTEIN"/>
    <property type="match status" value="1"/>
</dbReference>
<evidence type="ECO:0000259" key="1">
    <source>
        <dbReference type="SMART" id="SM00481"/>
    </source>
</evidence>